<dbReference type="SMART" id="SM00944">
    <property type="entry name" value="Pro-kuma_activ"/>
    <property type="match status" value="1"/>
</dbReference>
<reference evidence="14" key="1">
    <citation type="submission" date="2023-03" db="EMBL/GenBank/DDBJ databases">
        <title>Massive genome expansion in bonnet fungi (Mycena s.s.) driven by repeated elements and novel gene families across ecological guilds.</title>
        <authorList>
            <consortium name="Lawrence Berkeley National Laboratory"/>
            <person name="Harder C.B."/>
            <person name="Miyauchi S."/>
            <person name="Viragh M."/>
            <person name="Kuo A."/>
            <person name="Thoen E."/>
            <person name="Andreopoulos B."/>
            <person name="Lu D."/>
            <person name="Skrede I."/>
            <person name="Drula E."/>
            <person name="Henrissat B."/>
            <person name="Morin E."/>
            <person name="Kohler A."/>
            <person name="Barry K."/>
            <person name="LaButti K."/>
            <person name="Morin E."/>
            <person name="Salamov A."/>
            <person name="Lipzen A."/>
            <person name="Mereny Z."/>
            <person name="Hegedus B."/>
            <person name="Baldrian P."/>
            <person name="Stursova M."/>
            <person name="Weitz H."/>
            <person name="Taylor A."/>
            <person name="Grigoriev I.V."/>
            <person name="Nagy L.G."/>
            <person name="Martin F."/>
            <person name="Kauserud H."/>
        </authorList>
    </citation>
    <scope>NUCLEOTIDE SEQUENCE</scope>
    <source>
        <strain evidence="14">CBHHK002</strain>
    </source>
</reference>
<dbReference type="PROSITE" id="PS51695">
    <property type="entry name" value="SEDOLISIN"/>
    <property type="match status" value="1"/>
</dbReference>
<protein>
    <recommendedName>
        <fullName evidence="4">tripeptidyl-peptidase II</fullName>
        <ecNumber evidence="4">3.4.14.10</ecNumber>
    </recommendedName>
</protein>
<keyword evidence="10" id="KW-0865">Zymogen</keyword>
<dbReference type="GO" id="GO:0005576">
    <property type="term" value="C:extracellular region"/>
    <property type="evidence" value="ECO:0007669"/>
    <property type="project" value="UniProtKB-SubCell"/>
</dbReference>
<keyword evidence="12" id="KW-0732">Signal</keyword>
<dbReference type="AlphaFoldDB" id="A0AAD7EK10"/>
<evidence type="ECO:0000256" key="10">
    <source>
        <dbReference type="ARBA" id="ARBA00023145"/>
    </source>
</evidence>
<feature type="binding site" evidence="11">
    <location>
        <position position="577"/>
    </location>
    <ligand>
        <name>Ca(2+)</name>
        <dbReference type="ChEBI" id="CHEBI:29108"/>
    </ligand>
</feature>
<dbReference type="EMBL" id="JARIHO010000034">
    <property type="protein sequence ID" value="KAJ7333491.1"/>
    <property type="molecule type" value="Genomic_DNA"/>
</dbReference>
<evidence type="ECO:0000256" key="12">
    <source>
        <dbReference type="SAM" id="SignalP"/>
    </source>
</evidence>
<dbReference type="SUPFAM" id="SSF52743">
    <property type="entry name" value="Subtilisin-like"/>
    <property type="match status" value="1"/>
</dbReference>
<dbReference type="CDD" id="cd11377">
    <property type="entry name" value="Pro-peptidase_S53"/>
    <property type="match status" value="1"/>
</dbReference>
<dbReference type="PANTHER" id="PTHR14218:SF15">
    <property type="entry name" value="TRIPEPTIDYL-PEPTIDASE 1"/>
    <property type="match status" value="1"/>
</dbReference>
<feature type="signal peptide" evidence="12">
    <location>
        <begin position="1"/>
        <end position="20"/>
    </location>
</feature>
<evidence type="ECO:0000313" key="14">
    <source>
        <dbReference type="EMBL" id="KAJ7333491.1"/>
    </source>
</evidence>
<sequence>MFLHPLFAVPLSWILPLASARMVLHERATAPAGFIRLGPASASKEITLRVALAANNITGLQDKLLSISTPGSPAFRQWLSMDEVKAFVQQSQETLAAFTAFTSANNLTSAEISPNGDWVSMTLPVSHANTLFGAQFDEFAHPGLGNTTILRTLSVSLPAELVGHVDVLHPTTAFAGLPQLRLAGSSPAIVRRAASDASCDTTVSSGVITPSCLEALYGIPTTPATSSGNVLGVPGYIDEFVDRNDVAEFLALMRPDIDPNTTFSVVSINGGVNVPNQVSMGEAVLDVEYAIGMATGVPIQFLTVGSELTHPGFAMALLDTTTYLDGIADPPTVLTTSYTDTESVVGSSLATKICNGYMALGARGISVLFSSGDGGPRTIHDDLSLCSNNTFQPVFPASCPYVTAVGATQGSYPSPEVATNFTGGGWSDFFLSPSYQSAAVVSFLDRLPSNFQGVFNKNGRAYPDVAFQGWNFRVVLANETSLTGGTSASTPAFAGMTALLNDRLIAAGKPVLGFLNPFLYSLASAGKGFNDITEGHNSGFVCPAPTASVFLTVSPLHHIRSIPSYELNQVAFDAAVGWDPLSESWINCVLVLADTFNSFSWMGHTEV</sequence>
<dbReference type="PROSITE" id="PS00138">
    <property type="entry name" value="SUBTILASE_SER"/>
    <property type="match status" value="1"/>
</dbReference>
<dbReference type="PANTHER" id="PTHR14218">
    <property type="entry name" value="PROTEASE S8 TRIPEPTIDYL PEPTIDASE I CLN2"/>
    <property type="match status" value="1"/>
</dbReference>
<dbReference type="Pfam" id="PF09286">
    <property type="entry name" value="Pro-kuma_activ"/>
    <property type="match status" value="1"/>
</dbReference>
<dbReference type="InterPro" id="IPR030400">
    <property type="entry name" value="Sedolisin_dom"/>
</dbReference>
<dbReference type="GO" id="GO:0006508">
    <property type="term" value="P:proteolysis"/>
    <property type="evidence" value="ECO:0007669"/>
    <property type="project" value="UniProtKB-KW"/>
</dbReference>
<comment type="function">
    <text evidence="2">Secreted tripeptidyl-peptidase which degrades proteins at acidic pHs and is involved in virulence.</text>
</comment>
<organism evidence="14 15">
    <name type="scientific">Mycena albidolilacea</name>
    <dbReference type="NCBI Taxonomy" id="1033008"/>
    <lineage>
        <taxon>Eukaryota</taxon>
        <taxon>Fungi</taxon>
        <taxon>Dikarya</taxon>
        <taxon>Basidiomycota</taxon>
        <taxon>Agaricomycotina</taxon>
        <taxon>Agaricomycetes</taxon>
        <taxon>Agaricomycetidae</taxon>
        <taxon>Agaricales</taxon>
        <taxon>Marasmiineae</taxon>
        <taxon>Mycenaceae</taxon>
        <taxon>Mycena</taxon>
    </lineage>
</organism>
<dbReference type="GO" id="GO:0004252">
    <property type="term" value="F:serine-type endopeptidase activity"/>
    <property type="evidence" value="ECO:0007669"/>
    <property type="project" value="UniProtKB-UniRule"/>
</dbReference>
<feature type="active site" description="Charge relay system" evidence="11">
    <location>
        <position position="487"/>
    </location>
</feature>
<dbReference type="InterPro" id="IPR036852">
    <property type="entry name" value="Peptidase_S8/S53_dom_sf"/>
</dbReference>
<keyword evidence="9 11" id="KW-0106">Calcium</keyword>
<evidence type="ECO:0000256" key="3">
    <source>
        <dbReference type="ARBA" id="ARBA00004239"/>
    </source>
</evidence>
<comment type="cofactor">
    <cofactor evidence="11">
        <name>Ca(2+)</name>
        <dbReference type="ChEBI" id="CHEBI:29108"/>
    </cofactor>
    <text evidence="11">Binds 1 Ca(2+) ion per subunit.</text>
</comment>
<dbReference type="GO" id="GO:0046872">
    <property type="term" value="F:metal ion binding"/>
    <property type="evidence" value="ECO:0007669"/>
    <property type="project" value="UniProtKB-UniRule"/>
</dbReference>
<dbReference type="Proteomes" id="UP001218218">
    <property type="component" value="Unassembled WGS sequence"/>
</dbReference>
<evidence type="ECO:0000259" key="13">
    <source>
        <dbReference type="PROSITE" id="PS51695"/>
    </source>
</evidence>
<keyword evidence="7 11" id="KW-0378">Hydrolase</keyword>
<dbReference type="InterPro" id="IPR015366">
    <property type="entry name" value="S53_propep"/>
</dbReference>
<feature type="binding site" evidence="11">
    <location>
        <position position="579"/>
    </location>
    <ligand>
        <name>Ca(2+)</name>
        <dbReference type="ChEBI" id="CHEBI:29108"/>
    </ligand>
</feature>
<evidence type="ECO:0000256" key="6">
    <source>
        <dbReference type="ARBA" id="ARBA00022723"/>
    </source>
</evidence>
<evidence type="ECO:0000256" key="2">
    <source>
        <dbReference type="ARBA" id="ARBA00002451"/>
    </source>
</evidence>
<name>A0AAD7EK10_9AGAR</name>
<evidence type="ECO:0000313" key="15">
    <source>
        <dbReference type="Proteomes" id="UP001218218"/>
    </source>
</evidence>
<keyword evidence="8 11" id="KW-0720">Serine protease</keyword>
<dbReference type="CDD" id="cd04056">
    <property type="entry name" value="Peptidases_S53"/>
    <property type="match status" value="1"/>
</dbReference>
<gene>
    <name evidence="14" type="ORF">DFH08DRAFT_750788</name>
</gene>
<feature type="binding site" evidence="11">
    <location>
        <position position="532"/>
    </location>
    <ligand>
        <name>Ca(2+)</name>
        <dbReference type="ChEBI" id="CHEBI:29108"/>
    </ligand>
</feature>
<evidence type="ECO:0000256" key="7">
    <source>
        <dbReference type="ARBA" id="ARBA00022801"/>
    </source>
</evidence>
<comment type="caution">
    <text evidence="14">The sequence shown here is derived from an EMBL/GenBank/DDBJ whole genome shotgun (WGS) entry which is preliminary data.</text>
</comment>
<keyword evidence="15" id="KW-1185">Reference proteome</keyword>
<evidence type="ECO:0000256" key="11">
    <source>
        <dbReference type="PROSITE-ProRule" id="PRU01032"/>
    </source>
</evidence>
<evidence type="ECO:0000256" key="9">
    <source>
        <dbReference type="ARBA" id="ARBA00022837"/>
    </source>
</evidence>
<dbReference type="Pfam" id="PF00082">
    <property type="entry name" value="Peptidase_S8"/>
    <property type="match status" value="1"/>
</dbReference>
<dbReference type="EC" id="3.4.14.10" evidence="4"/>
<feature type="active site" description="Charge relay system" evidence="11">
    <location>
        <position position="282"/>
    </location>
</feature>
<evidence type="ECO:0000256" key="1">
    <source>
        <dbReference type="ARBA" id="ARBA00001910"/>
    </source>
</evidence>
<feature type="domain" description="Peptidase S53" evidence="13">
    <location>
        <begin position="207"/>
        <end position="599"/>
    </location>
</feature>
<comment type="subcellular location">
    <subcellularLocation>
        <location evidence="3">Secreted</location>
        <location evidence="3">Extracellular space</location>
    </subcellularLocation>
</comment>
<dbReference type="SUPFAM" id="SSF54897">
    <property type="entry name" value="Protease propeptides/inhibitors"/>
    <property type="match status" value="1"/>
</dbReference>
<evidence type="ECO:0000256" key="5">
    <source>
        <dbReference type="ARBA" id="ARBA00022670"/>
    </source>
</evidence>
<keyword evidence="6 11" id="KW-0479">Metal-binding</keyword>
<dbReference type="InterPro" id="IPR000209">
    <property type="entry name" value="Peptidase_S8/S53_dom"/>
</dbReference>
<dbReference type="GO" id="GO:0008240">
    <property type="term" value="F:tripeptidyl-peptidase activity"/>
    <property type="evidence" value="ECO:0007669"/>
    <property type="project" value="UniProtKB-EC"/>
</dbReference>
<accession>A0AAD7EK10</accession>
<dbReference type="Gene3D" id="3.40.50.200">
    <property type="entry name" value="Peptidase S8/S53 domain"/>
    <property type="match status" value="1"/>
</dbReference>
<feature type="active site" description="Charge relay system" evidence="11">
    <location>
        <position position="286"/>
    </location>
</feature>
<feature type="binding site" evidence="11">
    <location>
        <position position="531"/>
    </location>
    <ligand>
        <name>Ca(2+)</name>
        <dbReference type="ChEBI" id="CHEBI:29108"/>
    </ligand>
</feature>
<evidence type="ECO:0000256" key="8">
    <source>
        <dbReference type="ARBA" id="ARBA00022825"/>
    </source>
</evidence>
<proteinExistence type="predicted"/>
<comment type="catalytic activity">
    <reaction evidence="1">
        <text>Release of an N-terminal tripeptide from a polypeptide.</text>
        <dbReference type="EC" id="3.4.14.10"/>
    </reaction>
</comment>
<keyword evidence="5 11" id="KW-0645">Protease</keyword>
<dbReference type="InterPro" id="IPR050819">
    <property type="entry name" value="Tripeptidyl-peptidase_I"/>
</dbReference>
<evidence type="ECO:0000256" key="4">
    <source>
        <dbReference type="ARBA" id="ARBA00012462"/>
    </source>
</evidence>
<dbReference type="InterPro" id="IPR023828">
    <property type="entry name" value="Peptidase_S8_Ser-AS"/>
</dbReference>
<feature type="chain" id="PRO_5041953157" description="tripeptidyl-peptidase II" evidence="12">
    <location>
        <begin position="21"/>
        <end position="607"/>
    </location>
</feature>